<dbReference type="EC" id="3.1.1.-" evidence="2"/>
<dbReference type="GO" id="GO:0051500">
    <property type="term" value="F:D-tyrosyl-tRNA(Tyr) deacylase activity"/>
    <property type="evidence" value="ECO:0007669"/>
    <property type="project" value="TreeGrafter"/>
</dbReference>
<comment type="catalytic activity">
    <reaction evidence="2">
        <text>a D-aminoacyl-tRNA + H2O = a tRNA + a D-alpha-amino acid + H(+)</text>
        <dbReference type="Rhea" id="RHEA:13953"/>
        <dbReference type="Rhea" id="RHEA-COMP:10123"/>
        <dbReference type="Rhea" id="RHEA-COMP:10124"/>
        <dbReference type="ChEBI" id="CHEBI:15377"/>
        <dbReference type="ChEBI" id="CHEBI:15378"/>
        <dbReference type="ChEBI" id="CHEBI:59871"/>
        <dbReference type="ChEBI" id="CHEBI:78442"/>
        <dbReference type="ChEBI" id="CHEBI:79333"/>
        <dbReference type="EC" id="3.1.1.96"/>
    </reaction>
</comment>
<keyword evidence="2 3" id="KW-0378">Hydrolase</keyword>
<comment type="subcellular location">
    <subcellularLocation>
        <location evidence="2">Cytoplasm</location>
    </subcellularLocation>
</comment>
<sequence length="150" mass="16472">MRAVIQRTSRSSVVIGGVCHGEIGTGLNILIGITEGDSEEDIDWLCHKIVNLRVFDDADGVMNRSVLDVDGDILVISQFTLYASTKKGNRPSYIKAAKPEISVPLYEKFLERLENILGKPVKKGIFGADMKVSIVNDGPVTIIIDTKNRE</sequence>
<dbReference type="GO" id="GO:0005737">
    <property type="term" value="C:cytoplasm"/>
    <property type="evidence" value="ECO:0007669"/>
    <property type="project" value="UniProtKB-SubCell"/>
</dbReference>
<keyword evidence="2" id="KW-0694">RNA-binding</keyword>
<evidence type="ECO:0000313" key="4">
    <source>
        <dbReference type="Proteomes" id="UP000886744"/>
    </source>
</evidence>
<dbReference type="EMBL" id="DVHI01000076">
    <property type="protein sequence ID" value="HIR63103.1"/>
    <property type="molecule type" value="Genomic_DNA"/>
</dbReference>
<comment type="domain">
    <text evidence="2">A Gly-cisPro motif from one monomer fits into the active site of the other monomer to allow specific chiral rejection of L-amino acids.</text>
</comment>
<comment type="caution">
    <text evidence="3">The sequence shown here is derived from an EMBL/GenBank/DDBJ whole genome shotgun (WGS) entry which is preliminary data.</text>
</comment>
<comment type="function">
    <text evidence="2">An aminoacyl-tRNA editing enzyme that deacylates mischarged D-aminoacyl-tRNAs. Also deacylates mischarged glycyl-tRNA(Ala), protecting cells against glycine mischarging by AlaRS. Acts via tRNA-based rather than protein-based catalysis; rejects L-amino acids rather than detecting D-amino acids in the active site. By recycling D-aminoacyl-tRNA to D-amino acids and free tRNA molecules, this enzyme counteracts the toxicity associated with the formation of D-aminoacyl-tRNA entities in vivo and helps enforce protein L-homochirality.</text>
</comment>
<keyword evidence="2" id="KW-0963">Cytoplasm</keyword>
<comment type="subunit">
    <text evidence="2">Homodimer.</text>
</comment>
<evidence type="ECO:0000256" key="2">
    <source>
        <dbReference type="HAMAP-Rule" id="MF_00518"/>
    </source>
</evidence>
<proteinExistence type="inferred from homology"/>
<evidence type="ECO:0000256" key="1">
    <source>
        <dbReference type="ARBA" id="ARBA00009673"/>
    </source>
</evidence>
<organism evidence="3 4">
    <name type="scientific">Candidatus Coprenecus avistercoris</name>
    <dbReference type="NCBI Taxonomy" id="2840730"/>
    <lineage>
        <taxon>Bacteria</taxon>
        <taxon>Pseudomonadati</taxon>
        <taxon>Bacteroidota</taxon>
        <taxon>Bacteroidia</taxon>
        <taxon>Bacteroidales</taxon>
        <taxon>Rikenellaceae</taxon>
        <taxon>Rikenellaceae incertae sedis</taxon>
        <taxon>Candidatus Coprenecus</taxon>
    </lineage>
</organism>
<dbReference type="AlphaFoldDB" id="A0A9D1E212"/>
<dbReference type="Pfam" id="PF02580">
    <property type="entry name" value="Tyr_Deacylase"/>
    <property type="match status" value="1"/>
</dbReference>
<name>A0A9D1E212_9BACT</name>
<dbReference type="InterPro" id="IPR003732">
    <property type="entry name" value="Daa-tRNA_deacyls_DTD"/>
</dbReference>
<gene>
    <name evidence="2" type="primary">dtd</name>
    <name evidence="3" type="ORF">IAC94_06245</name>
</gene>
<dbReference type="Proteomes" id="UP000886744">
    <property type="component" value="Unassembled WGS sequence"/>
</dbReference>
<dbReference type="CDD" id="cd00563">
    <property type="entry name" value="Dtyr_deacylase"/>
    <property type="match status" value="1"/>
</dbReference>
<dbReference type="Gene3D" id="3.50.80.10">
    <property type="entry name" value="D-tyrosyl-tRNA(Tyr) deacylase"/>
    <property type="match status" value="1"/>
</dbReference>
<reference evidence="3" key="2">
    <citation type="journal article" date="2021" name="PeerJ">
        <title>Extensive microbial diversity within the chicken gut microbiome revealed by metagenomics and culture.</title>
        <authorList>
            <person name="Gilroy R."/>
            <person name="Ravi A."/>
            <person name="Getino M."/>
            <person name="Pursley I."/>
            <person name="Horton D.L."/>
            <person name="Alikhan N.F."/>
            <person name="Baker D."/>
            <person name="Gharbi K."/>
            <person name="Hall N."/>
            <person name="Watson M."/>
            <person name="Adriaenssens E.M."/>
            <person name="Foster-Nyarko E."/>
            <person name="Jarju S."/>
            <person name="Secka A."/>
            <person name="Antonio M."/>
            <person name="Oren A."/>
            <person name="Chaudhuri R.R."/>
            <person name="La Ragione R."/>
            <person name="Hildebrand F."/>
            <person name="Pallen M.J."/>
        </authorList>
    </citation>
    <scope>NUCLEOTIDE SEQUENCE</scope>
    <source>
        <strain evidence="3">ChiHjej13B12-12457</strain>
    </source>
</reference>
<protein>
    <recommendedName>
        <fullName evidence="2">D-aminoacyl-tRNA deacylase</fullName>
        <shortName evidence="2">DTD</shortName>
        <ecNumber evidence="2">3.1.1.96</ecNumber>
    </recommendedName>
    <alternativeName>
        <fullName evidence="2">Gly-tRNA(Ala) deacylase</fullName>
        <ecNumber evidence="2">3.1.1.-</ecNumber>
    </alternativeName>
</protein>
<dbReference type="NCBIfam" id="TIGR00256">
    <property type="entry name" value="D-aminoacyl-tRNA deacylase"/>
    <property type="match status" value="1"/>
</dbReference>
<dbReference type="PANTHER" id="PTHR10472:SF5">
    <property type="entry name" value="D-AMINOACYL-TRNA DEACYLASE 1"/>
    <property type="match status" value="1"/>
</dbReference>
<reference evidence="3" key="1">
    <citation type="submission" date="2020-10" db="EMBL/GenBank/DDBJ databases">
        <authorList>
            <person name="Gilroy R."/>
        </authorList>
    </citation>
    <scope>NUCLEOTIDE SEQUENCE</scope>
    <source>
        <strain evidence="3">ChiHjej13B12-12457</strain>
    </source>
</reference>
<feature type="short sequence motif" description="Gly-cisPro motif, important for rejection of L-amino acids" evidence="2">
    <location>
        <begin position="138"/>
        <end position="139"/>
    </location>
</feature>
<dbReference type="PANTHER" id="PTHR10472">
    <property type="entry name" value="D-TYROSYL-TRNA TYR DEACYLASE"/>
    <property type="match status" value="1"/>
</dbReference>
<comment type="catalytic activity">
    <reaction evidence="2">
        <text>glycyl-tRNA(Ala) + H2O = tRNA(Ala) + glycine + H(+)</text>
        <dbReference type="Rhea" id="RHEA:53744"/>
        <dbReference type="Rhea" id="RHEA-COMP:9657"/>
        <dbReference type="Rhea" id="RHEA-COMP:13640"/>
        <dbReference type="ChEBI" id="CHEBI:15377"/>
        <dbReference type="ChEBI" id="CHEBI:15378"/>
        <dbReference type="ChEBI" id="CHEBI:57305"/>
        <dbReference type="ChEBI" id="CHEBI:78442"/>
        <dbReference type="ChEBI" id="CHEBI:78522"/>
    </reaction>
</comment>
<dbReference type="EC" id="3.1.1.96" evidence="2"/>
<dbReference type="InterPro" id="IPR023509">
    <property type="entry name" value="DTD-like_sf"/>
</dbReference>
<dbReference type="GO" id="GO:0106026">
    <property type="term" value="F:Gly-tRNA(Ala) deacylase activity"/>
    <property type="evidence" value="ECO:0007669"/>
    <property type="project" value="UniProtKB-UniRule"/>
</dbReference>
<accession>A0A9D1E212</accession>
<evidence type="ECO:0000313" key="3">
    <source>
        <dbReference type="EMBL" id="HIR63103.1"/>
    </source>
</evidence>
<dbReference type="FunFam" id="3.50.80.10:FF:000001">
    <property type="entry name" value="D-aminoacyl-tRNA deacylase"/>
    <property type="match status" value="1"/>
</dbReference>
<keyword evidence="2" id="KW-0820">tRNA-binding</keyword>
<comment type="similarity">
    <text evidence="1 2">Belongs to the DTD family.</text>
</comment>
<dbReference type="SUPFAM" id="SSF69500">
    <property type="entry name" value="DTD-like"/>
    <property type="match status" value="1"/>
</dbReference>
<dbReference type="GO" id="GO:0019478">
    <property type="term" value="P:D-amino acid catabolic process"/>
    <property type="evidence" value="ECO:0007669"/>
    <property type="project" value="UniProtKB-UniRule"/>
</dbReference>
<dbReference type="GO" id="GO:0000049">
    <property type="term" value="F:tRNA binding"/>
    <property type="evidence" value="ECO:0007669"/>
    <property type="project" value="UniProtKB-UniRule"/>
</dbReference>
<dbReference type="HAMAP" id="MF_00518">
    <property type="entry name" value="Deacylase_Dtd"/>
    <property type="match status" value="1"/>
</dbReference>
<dbReference type="GO" id="GO:0043908">
    <property type="term" value="F:Ser(Gly)-tRNA(Ala) hydrolase activity"/>
    <property type="evidence" value="ECO:0007669"/>
    <property type="project" value="UniProtKB-UniRule"/>
</dbReference>